<sequence length="118" mass="13435">MHHLDISGKGVKSVEIVYSRVAFKAINSLDKSTKLRVKAGIEGLLEVPPKGDIKQIIDMIDMLPESEQKLAFEMIKRMVLAWDSDFTKLTPLERERLIEAEKEIANNETVSHSDIDWN</sequence>
<evidence type="ECO:0000313" key="1">
    <source>
        <dbReference type="EMBL" id="SHN72935.1"/>
    </source>
</evidence>
<protein>
    <submittedName>
        <fullName evidence="1">Uncharacterized protein</fullName>
    </submittedName>
</protein>
<organism evidence="1 2">
    <name type="scientific">Desulfitobacterium chlororespirans DSM 11544</name>
    <dbReference type="NCBI Taxonomy" id="1121395"/>
    <lineage>
        <taxon>Bacteria</taxon>
        <taxon>Bacillati</taxon>
        <taxon>Bacillota</taxon>
        <taxon>Clostridia</taxon>
        <taxon>Eubacteriales</taxon>
        <taxon>Desulfitobacteriaceae</taxon>
        <taxon>Desulfitobacterium</taxon>
    </lineage>
</organism>
<proteinExistence type="predicted"/>
<dbReference type="EMBL" id="FRDN01000007">
    <property type="protein sequence ID" value="SHN72935.1"/>
    <property type="molecule type" value="Genomic_DNA"/>
</dbReference>
<evidence type="ECO:0000313" key="2">
    <source>
        <dbReference type="Proteomes" id="UP000184010"/>
    </source>
</evidence>
<reference evidence="2" key="1">
    <citation type="submission" date="2016-12" db="EMBL/GenBank/DDBJ databases">
        <authorList>
            <person name="Varghese N."/>
            <person name="Submissions S."/>
        </authorList>
    </citation>
    <scope>NUCLEOTIDE SEQUENCE [LARGE SCALE GENOMIC DNA]</scope>
    <source>
        <strain evidence="2">DSM 11544</strain>
    </source>
</reference>
<dbReference type="Proteomes" id="UP000184010">
    <property type="component" value="Unassembled WGS sequence"/>
</dbReference>
<dbReference type="AlphaFoldDB" id="A0A1M7TQE5"/>
<accession>A0A1M7TQE5</accession>
<name>A0A1M7TQE5_9FIRM</name>
<keyword evidence="2" id="KW-1185">Reference proteome</keyword>
<gene>
    <name evidence="1" type="ORF">SAMN02745215_02379</name>
</gene>